<evidence type="ECO:0000256" key="6">
    <source>
        <dbReference type="ARBA" id="ARBA00023274"/>
    </source>
</evidence>
<evidence type="ECO:0000313" key="9">
    <source>
        <dbReference type="EnsemblPlants" id="KQK23442"/>
    </source>
</evidence>
<sequence length="113" mass="11812">MAAAAGWLRRAASAVSLPRMPSGLPLMPTPPPAPLPEAQSLVLPGLGAAVGPAMELMAVPKKKISKYKRGLRNGPKALKPVPVIVRCRCCGRVKLPHFYCCSGERGNPGDSSS</sequence>
<evidence type="ECO:0000256" key="7">
    <source>
        <dbReference type="ARBA" id="ARBA00039935"/>
    </source>
</evidence>
<keyword evidence="3" id="KW-0809">Transit peptide</keyword>
<dbReference type="GO" id="GO:0003735">
    <property type="term" value="F:structural constituent of ribosome"/>
    <property type="evidence" value="ECO:0000318"/>
    <property type="project" value="GO_Central"/>
</dbReference>
<evidence type="ECO:0000313" key="8">
    <source>
        <dbReference type="EMBL" id="KQK23442.1"/>
    </source>
</evidence>
<reference evidence="8" key="2">
    <citation type="submission" date="2017-06" db="EMBL/GenBank/DDBJ databases">
        <title>WGS assembly of Brachypodium distachyon.</title>
        <authorList>
            <consortium name="The International Brachypodium Initiative"/>
            <person name="Lucas S."/>
            <person name="Harmon-Smith M."/>
            <person name="Lail K."/>
            <person name="Tice H."/>
            <person name="Grimwood J."/>
            <person name="Bruce D."/>
            <person name="Barry K."/>
            <person name="Shu S."/>
            <person name="Lindquist E."/>
            <person name="Wang M."/>
            <person name="Pitluck S."/>
            <person name="Vogel J.P."/>
            <person name="Garvin D.F."/>
            <person name="Mockler T.C."/>
            <person name="Schmutz J."/>
            <person name="Rokhsar D."/>
            <person name="Bevan M.W."/>
        </authorList>
    </citation>
    <scope>NUCLEOTIDE SEQUENCE</scope>
    <source>
        <strain evidence="8">Bd21</strain>
    </source>
</reference>
<dbReference type="GO" id="GO:0005762">
    <property type="term" value="C:mitochondrial large ribosomal subunit"/>
    <property type="evidence" value="ECO:0000318"/>
    <property type="project" value="GO_Central"/>
</dbReference>
<comment type="subcellular location">
    <subcellularLocation>
        <location evidence="1">Mitochondrion</location>
    </subcellularLocation>
</comment>
<dbReference type="InterPro" id="IPR011332">
    <property type="entry name" value="Ribosomal_zn-bd"/>
</dbReference>
<evidence type="ECO:0000256" key="5">
    <source>
        <dbReference type="ARBA" id="ARBA00023128"/>
    </source>
</evidence>
<gene>
    <name evidence="9" type="primary">LOC100827106</name>
    <name evidence="8" type="ORF">BRADI_1g73780v3</name>
</gene>
<dbReference type="RefSeq" id="XP_003558726.1">
    <property type="nucleotide sequence ID" value="XM_003558678.4"/>
</dbReference>
<dbReference type="KEGG" id="bdi:100827106"/>
<keyword evidence="6" id="KW-0687">Ribonucleoprotein</keyword>
<dbReference type="HOGENOM" id="CLU_149604_0_0_1"/>
<proteinExistence type="inferred from homology"/>
<dbReference type="OrthoDB" id="2014905at2759"/>
<accession>I1H9A2</accession>
<dbReference type="Proteomes" id="UP000008810">
    <property type="component" value="Chromosome 1"/>
</dbReference>
<dbReference type="STRING" id="15368.I1H9A2"/>
<organism evidence="9">
    <name type="scientific">Brachypodium distachyon</name>
    <name type="common">Purple false brome</name>
    <name type="synonym">Trachynia distachya</name>
    <dbReference type="NCBI Taxonomy" id="15368"/>
    <lineage>
        <taxon>Eukaryota</taxon>
        <taxon>Viridiplantae</taxon>
        <taxon>Streptophyta</taxon>
        <taxon>Embryophyta</taxon>
        <taxon>Tracheophyta</taxon>
        <taxon>Spermatophyta</taxon>
        <taxon>Magnoliopsida</taxon>
        <taxon>Liliopsida</taxon>
        <taxon>Poales</taxon>
        <taxon>Poaceae</taxon>
        <taxon>BOP clade</taxon>
        <taxon>Pooideae</taxon>
        <taxon>Stipodae</taxon>
        <taxon>Brachypodieae</taxon>
        <taxon>Brachypodium</taxon>
    </lineage>
</organism>
<dbReference type="PANTHER" id="PTHR21026:SF2">
    <property type="entry name" value="LARGE RIBOSOMAL SUBUNIT PROTEIN BL32M"/>
    <property type="match status" value="1"/>
</dbReference>
<comment type="similarity">
    <text evidence="2">Belongs to the bacterial ribosomal protein bL32 family.</text>
</comment>
<dbReference type="eggNOG" id="ENOG502S51Z">
    <property type="taxonomic scope" value="Eukaryota"/>
</dbReference>
<reference evidence="8 9" key="1">
    <citation type="journal article" date="2010" name="Nature">
        <title>Genome sequencing and analysis of the model grass Brachypodium distachyon.</title>
        <authorList>
            <consortium name="International Brachypodium Initiative"/>
        </authorList>
    </citation>
    <scope>NUCLEOTIDE SEQUENCE [LARGE SCALE GENOMIC DNA]</scope>
    <source>
        <strain evidence="8 9">Bd21</strain>
    </source>
</reference>
<dbReference type="GO" id="GO:0006412">
    <property type="term" value="P:translation"/>
    <property type="evidence" value="ECO:0007669"/>
    <property type="project" value="InterPro"/>
</dbReference>
<evidence type="ECO:0000256" key="2">
    <source>
        <dbReference type="ARBA" id="ARBA00008560"/>
    </source>
</evidence>
<dbReference type="FunCoup" id="I1H9A2">
    <property type="interactions" value="57"/>
</dbReference>
<dbReference type="PANTHER" id="PTHR21026">
    <property type="entry name" value="39S RIBOSOMAL PROTEIN L32, MITOCHONDRIAL"/>
    <property type="match status" value="1"/>
</dbReference>
<dbReference type="AlphaFoldDB" id="I1H9A2"/>
<dbReference type="InterPro" id="IPR002677">
    <property type="entry name" value="Ribosomal_bL32"/>
</dbReference>
<dbReference type="SUPFAM" id="SSF57829">
    <property type="entry name" value="Zn-binding ribosomal proteins"/>
    <property type="match status" value="1"/>
</dbReference>
<protein>
    <recommendedName>
        <fullName evidence="7">Large ribosomal subunit protein bL32m</fullName>
    </recommendedName>
</protein>
<dbReference type="Gramene" id="KQK23442">
    <property type="protein sequence ID" value="KQK23442"/>
    <property type="gene ID" value="BRADI_1g73780v3"/>
</dbReference>
<dbReference type="Pfam" id="PF01783">
    <property type="entry name" value="Ribosomal_L32p"/>
    <property type="match status" value="1"/>
</dbReference>
<name>I1H9A2_BRADI</name>
<dbReference type="NCBIfam" id="TIGR01031">
    <property type="entry name" value="rpmF_bact"/>
    <property type="match status" value="1"/>
</dbReference>
<evidence type="ECO:0000256" key="3">
    <source>
        <dbReference type="ARBA" id="ARBA00022946"/>
    </source>
</evidence>
<dbReference type="EMBL" id="CM000880">
    <property type="protein sequence ID" value="KQK23442.1"/>
    <property type="molecule type" value="Genomic_DNA"/>
</dbReference>
<dbReference type="GeneID" id="100827106"/>
<keyword evidence="5" id="KW-0496">Mitochondrion</keyword>
<dbReference type="EnsemblPlants" id="KQK23442">
    <property type="protein sequence ID" value="KQK23442"/>
    <property type="gene ID" value="BRADI_1g73780v3"/>
</dbReference>
<reference evidence="9" key="3">
    <citation type="submission" date="2018-08" db="UniProtKB">
        <authorList>
            <consortium name="EnsemblPlants"/>
        </authorList>
    </citation>
    <scope>IDENTIFICATION</scope>
    <source>
        <strain evidence="9">cv. Bd21</strain>
    </source>
</reference>
<evidence type="ECO:0000313" key="10">
    <source>
        <dbReference type="Proteomes" id="UP000008810"/>
    </source>
</evidence>
<keyword evidence="10" id="KW-1185">Reference proteome</keyword>
<dbReference type="InterPro" id="IPR051991">
    <property type="entry name" value="Mitoribosomal_protein_bL32"/>
</dbReference>
<evidence type="ECO:0000256" key="1">
    <source>
        <dbReference type="ARBA" id="ARBA00004173"/>
    </source>
</evidence>
<evidence type="ECO:0000256" key="4">
    <source>
        <dbReference type="ARBA" id="ARBA00022980"/>
    </source>
</evidence>
<keyword evidence="4" id="KW-0689">Ribosomal protein</keyword>